<gene>
    <name evidence="1" type="ORF">Pgy4_30190</name>
</gene>
<evidence type="ECO:0000313" key="2">
    <source>
        <dbReference type="Proteomes" id="UP000005466"/>
    </source>
</evidence>
<dbReference type="EMBL" id="ADWY01001622">
    <property type="protein sequence ID" value="EGH17251.1"/>
    <property type="molecule type" value="Genomic_DNA"/>
</dbReference>
<accession>F3CDA9</accession>
<dbReference type="Proteomes" id="UP000005466">
    <property type="component" value="Unassembled WGS sequence"/>
</dbReference>
<proteinExistence type="predicted"/>
<evidence type="ECO:0000313" key="1">
    <source>
        <dbReference type="EMBL" id="EGH17251.1"/>
    </source>
</evidence>
<organism evidence="1 2">
    <name type="scientific">Pseudomonas savastanoi pv. glycinea str. race 4</name>
    <dbReference type="NCBI Taxonomy" id="875330"/>
    <lineage>
        <taxon>Bacteria</taxon>
        <taxon>Pseudomonadati</taxon>
        <taxon>Pseudomonadota</taxon>
        <taxon>Gammaproteobacteria</taxon>
        <taxon>Pseudomonadales</taxon>
        <taxon>Pseudomonadaceae</taxon>
        <taxon>Pseudomonas</taxon>
    </lineage>
</organism>
<name>F3CDA9_PSESG</name>
<reference evidence="1 2" key="1">
    <citation type="journal article" date="2011" name="PLoS Pathog.">
        <title>Dynamic evolution of pathogenicity revealed by sequencing and comparative genomics of 19 Pseudomonas syringae isolates.</title>
        <authorList>
            <person name="Baltrus D.A."/>
            <person name="Nishimura M.T."/>
            <person name="Romanchuk A."/>
            <person name="Chang J.H."/>
            <person name="Mukhtar M.S."/>
            <person name="Cherkis K."/>
            <person name="Roach J."/>
            <person name="Grant S.R."/>
            <person name="Jones C.D."/>
            <person name="Dangl J.L."/>
        </authorList>
    </citation>
    <scope>NUCLEOTIDE SEQUENCE [LARGE SCALE GENOMIC DNA]</scope>
    <source>
        <strain evidence="2">race 4</strain>
    </source>
</reference>
<protein>
    <submittedName>
        <fullName evidence="1">Uncharacterized protein</fullName>
    </submittedName>
</protein>
<dbReference type="AlphaFoldDB" id="F3CDA9"/>
<dbReference type="HOGENOM" id="CLU_3370241_0_0_6"/>
<sequence>MGRLTHSAPGGPAADVAAYSALRTCASSSALRPGS</sequence>
<feature type="non-terminal residue" evidence="1">
    <location>
        <position position="35"/>
    </location>
</feature>
<comment type="caution">
    <text evidence="1">The sequence shown here is derived from an EMBL/GenBank/DDBJ whole genome shotgun (WGS) entry which is preliminary data.</text>
</comment>